<sequence>MCIGVGCDAKPAVFLWELGKTNSEKTMKASRAGVEKESSEFVYNSEEICKLSDKKSPITQANRLCHLAKHFLKSHSGLKKDNRRGSSPSSA</sequence>
<protein>
    <submittedName>
        <fullName evidence="1">Uncharacterized protein</fullName>
    </submittedName>
</protein>
<dbReference type="STRING" id="649764.HMPREF0762_01276"/>
<dbReference type="HOGENOM" id="CLU_2425331_0_0_11"/>
<dbReference type="EMBL" id="ACUX02000007">
    <property type="protein sequence ID" value="EEZ61198.1"/>
    <property type="molecule type" value="Genomic_DNA"/>
</dbReference>
<dbReference type="Proteomes" id="UP000006001">
    <property type="component" value="Unassembled WGS sequence"/>
</dbReference>
<comment type="caution">
    <text evidence="1">The sequence shown here is derived from an EMBL/GenBank/DDBJ whole genome shotgun (WGS) entry which is preliminary data.</text>
</comment>
<evidence type="ECO:0000313" key="2">
    <source>
        <dbReference type="Proteomes" id="UP000006001"/>
    </source>
</evidence>
<dbReference type="AlphaFoldDB" id="D0WH11"/>
<proteinExistence type="predicted"/>
<name>D0WH11_SLAES</name>
<organism evidence="1 2">
    <name type="scientific">Slackia exigua (strain ATCC 700122 / DSM 15923 / CIP 105133 / JCM 11022 / KCTC 5966 / S-7)</name>
    <dbReference type="NCBI Taxonomy" id="649764"/>
    <lineage>
        <taxon>Bacteria</taxon>
        <taxon>Bacillati</taxon>
        <taxon>Actinomycetota</taxon>
        <taxon>Coriobacteriia</taxon>
        <taxon>Eggerthellales</taxon>
        <taxon>Eggerthellaceae</taxon>
        <taxon>Slackia</taxon>
    </lineage>
</organism>
<evidence type="ECO:0000313" key="1">
    <source>
        <dbReference type="EMBL" id="EEZ61198.1"/>
    </source>
</evidence>
<gene>
    <name evidence="1" type="ORF">HMPREF0762_01276</name>
</gene>
<dbReference type="RefSeq" id="WP_006362531.1">
    <property type="nucleotide sequence ID" value="NZ_GG700630.1"/>
</dbReference>
<accession>D0WH11</accession>
<keyword evidence="2" id="KW-1185">Reference proteome</keyword>
<reference evidence="1" key="1">
    <citation type="submission" date="2009-10" db="EMBL/GenBank/DDBJ databases">
        <authorList>
            <person name="Weinstock G."/>
            <person name="Sodergren E."/>
            <person name="Clifton S."/>
            <person name="Fulton L."/>
            <person name="Fulton B."/>
            <person name="Courtney L."/>
            <person name="Fronick C."/>
            <person name="Harrison M."/>
            <person name="Strong C."/>
            <person name="Farmer C."/>
            <person name="Delahaunty K."/>
            <person name="Markovic C."/>
            <person name="Hall O."/>
            <person name="Minx P."/>
            <person name="Tomlinson C."/>
            <person name="Mitreva M."/>
            <person name="Nelson J."/>
            <person name="Hou S."/>
            <person name="Wollam A."/>
            <person name="Pepin K.H."/>
            <person name="Johnson M."/>
            <person name="Bhonagiri V."/>
            <person name="Nash W.E."/>
            <person name="Warren W."/>
            <person name="Chinwalla A."/>
            <person name="Mardis E.R."/>
            <person name="Wilson R.K."/>
        </authorList>
    </citation>
    <scope>NUCLEOTIDE SEQUENCE [LARGE SCALE GENOMIC DNA]</scope>
    <source>
        <strain evidence="1">ATCC 700122</strain>
    </source>
</reference>